<feature type="transmembrane region" description="Helical" evidence="1">
    <location>
        <begin position="27"/>
        <end position="44"/>
    </location>
</feature>
<proteinExistence type="predicted"/>
<feature type="transmembrane region" description="Helical" evidence="1">
    <location>
        <begin position="116"/>
        <end position="135"/>
    </location>
</feature>
<evidence type="ECO:0000313" key="3">
    <source>
        <dbReference type="Proteomes" id="UP000238350"/>
    </source>
</evidence>
<dbReference type="STRING" id="45607.A0A2T0FDQ4"/>
<keyword evidence="1" id="KW-1133">Transmembrane helix</keyword>
<protein>
    <submittedName>
        <fullName evidence="2">Uncharacterized protein</fullName>
    </submittedName>
</protein>
<dbReference type="RefSeq" id="XP_024663082.1">
    <property type="nucleotide sequence ID" value="XM_024807314.1"/>
</dbReference>
<keyword evidence="1" id="KW-0472">Membrane</keyword>
<keyword evidence="3" id="KW-1185">Reference proteome</keyword>
<dbReference type="Proteomes" id="UP000238350">
    <property type="component" value="Unassembled WGS sequence"/>
</dbReference>
<dbReference type="PANTHER" id="PTHR37852">
    <property type="entry name" value="YALI0B21208P"/>
    <property type="match status" value="1"/>
</dbReference>
<accession>A0A2T0FDQ4</accession>
<name>A0A2T0FDQ4_9ASCO</name>
<gene>
    <name evidence="2" type="ORF">B9G98_00756</name>
</gene>
<keyword evidence="1" id="KW-0812">Transmembrane</keyword>
<evidence type="ECO:0000256" key="1">
    <source>
        <dbReference type="SAM" id="Phobius"/>
    </source>
</evidence>
<evidence type="ECO:0000313" key="2">
    <source>
        <dbReference type="EMBL" id="PRT53136.1"/>
    </source>
</evidence>
<feature type="transmembrane region" description="Helical" evidence="1">
    <location>
        <begin position="84"/>
        <end position="104"/>
    </location>
</feature>
<dbReference type="Pfam" id="PF02466">
    <property type="entry name" value="Tim17"/>
    <property type="match status" value="1"/>
</dbReference>
<sequence length="179" mass="19650">MSEEKVSRPTAEIRAANRLHMVPEERLILGVLMAGGYGLMHGLIRGAKRSSLAYLAENAHRLPRTRGTWYFFHKRKNYVVMKQGMNLGAKVGFKFASVTGLFLYSEAYIDELRGKIDLLGTVGASTITGLAVVAVNRLPLRQAARSILGFMLFGGVVGGIQDLIRAGRNFKDAEPPSEN</sequence>
<dbReference type="EMBL" id="NDIQ01000001">
    <property type="protein sequence ID" value="PRT53136.1"/>
    <property type="molecule type" value="Genomic_DNA"/>
</dbReference>
<dbReference type="PANTHER" id="PTHR37852:SF1">
    <property type="entry name" value="HIG1 DOMAIN-CONTAINING PROTEIN"/>
    <property type="match status" value="1"/>
</dbReference>
<dbReference type="GeneID" id="36514505"/>
<organism evidence="2 3">
    <name type="scientific">Wickerhamiella sorbophila</name>
    <dbReference type="NCBI Taxonomy" id="45607"/>
    <lineage>
        <taxon>Eukaryota</taxon>
        <taxon>Fungi</taxon>
        <taxon>Dikarya</taxon>
        <taxon>Ascomycota</taxon>
        <taxon>Saccharomycotina</taxon>
        <taxon>Dipodascomycetes</taxon>
        <taxon>Dipodascales</taxon>
        <taxon>Trichomonascaceae</taxon>
        <taxon>Wickerhamiella</taxon>
    </lineage>
</organism>
<reference evidence="2 3" key="1">
    <citation type="submission" date="2017-04" db="EMBL/GenBank/DDBJ databases">
        <title>Genome sequencing of [Candida] sorbophila.</title>
        <authorList>
            <person name="Ahn J.O."/>
        </authorList>
    </citation>
    <scope>NUCLEOTIDE SEQUENCE [LARGE SCALE GENOMIC DNA]</scope>
    <source>
        <strain evidence="2 3">DS02</strain>
    </source>
</reference>
<comment type="caution">
    <text evidence="2">The sequence shown here is derived from an EMBL/GenBank/DDBJ whole genome shotgun (WGS) entry which is preliminary data.</text>
</comment>
<dbReference type="OrthoDB" id="5584028at2759"/>
<dbReference type="AlphaFoldDB" id="A0A2T0FDQ4"/>
<feature type="transmembrane region" description="Helical" evidence="1">
    <location>
        <begin position="147"/>
        <end position="164"/>
    </location>
</feature>